<dbReference type="InParanoid" id="A0A6P7I9J1"/>
<feature type="compositionally biased region" description="Polar residues" evidence="8">
    <location>
        <begin position="1421"/>
        <end position="1458"/>
    </location>
</feature>
<keyword evidence="4" id="KW-0472">Membrane</keyword>
<dbReference type="GeneID" id="114432994"/>
<feature type="compositionally biased region" description="Low complexity" evidence="8">
    <location>
        <begin position="1829"/>
        <end position="1846"/>
    </location>
</feature>
<feature type="compositionally biased region" description="Polar residues" evidence="8">
    <location>
        <begin position="226"/>
        <end position="236"/>
    </location>
</feature>
<comment type="subcellular location">
    <subcellularLocation>
        <location evidence="1">Nucleus outer membrane</location>
    </subcellularLocation>
</comment>
<feature type="compositionally biased region" description="Low complexity" evidence="8">
    <location>
        <begin position="356"/>
        <end position="377"/>
    </location>
</feature>
<feature type="compositionally biased region" description="Polar residues" evidence="8">
    <location>
        <begin position="734"/>
        <end position="744"/>
    </location>
</feature>
<name>A0A6P7I9J1_9TELE</name>
<evidence type="ECO:0000256" key="6">
    <source>
        <dbReference type="ARBA" id="ARBA00067343"/>
    </source>
</evidence>
<feature type="compositionally biased region" description="Low complexity" evidence="8">
    <location>
        <begin position="1806"/>
        <end position="1818"/>
    </location>
</feature>
<gene>
    <name evidence="11" type="primary">nav2a</name>
</gene>
<dbReference type="CDD" id="cd21285">
    <property type="entry name" value="CH_NAV2"/>
    <property type="match status" value="1"/>
</dbReference>
<dbReference type="GO" id="GO:0005640">
    <property type="term" value="C:nuclear outer membrane"/>
    <property type="evidence" value="ECO:0007669"/>
    <property type="project" value="UniProtKB-SubCell"/>
</dbReference>
<evidence type="ECO:0000313" key="11">
    <source>
        <dbReference type="RefSeq" id="XP_028256994.1"/>
    </source>
</evidence>
<feature type="compositionally biased region" description="Low complexity" evidence="8">
    <location>
        <begin position="178"/>
        <end position="187"/>
    </location>
</feature>
<organism evidence="10 11">
    <name type="scientific">Parambassis ranga</name>
    <name type="common">Indian glassy fish</name>
    <dbReference type="NCBI Taxonomy" id="210632"/>
    <lineage>
        <taxon>Eukaryota</taxon>
        <taxon>Metazoa</taxon>
        <taxon>Chordata</taxon>
        <taxon>Craniata</taxon>
        <taxon>Vertebrata</taxon>
        <taxon>Euteleostomi</taxon>
        <taxon>Actinopterygii</taxon>
        <taxon>Neopterygii</taxon>
        <taxon>Teleostei</taxon>
        <taxon>Neoteleostei</taxon>
        <taxon>Acanthomorphata</taxon>
        <taxon>Ovalentaria</taxon>
        <taxon>Ambassidae</taxon>
        <taxon>Parambassis</taxon>
    </lineage>
</organism>
<evidence type="ECO:0000256" key="2">
    <source>
        <dbReference type="ARBA" id="ARBA00006255"/>
    </source>
</evidence>
<feature type="compositionally biased region" description="Low complexity" evidence="8">
    <location>
        <begin position="483"/>
        <end position="498"/>
    </location>
</feature>
<feature type="compositionally biased region" description="Low complexity" evidence="8">
    <location>
        <begin position="1093"/>
        <end position="1106"/>
    </location>
</feature>
<dbReference type="SMART" id="SM00033">
    <property type="entry name" value="CH"/>
    <property type="match status" value="1"/>
</dbReference>
<feature type="region of interest" description="Disordered" evidence="8">
    <location>
        <begin position="713"/>
        <end position="753"/>
    </location>
</feature>
<feature type="domain" description="Calponin-homology (CH)" evidence="9">
    <location>
        <begin position="69"/>
        <end position="176"/>
    </location>
</feature>
<dbReference type="Pfam" id="PF25408">
    <property type="entry name" value="AAA_lid_NAV1"/>
    <property type="match status" value="1"/>
</dbReference>
<dbReference type="Proteomes" id="UP000515145">
    <property type="component" value="Chromosome 3"/>
</dbReference>
<dbReference type="FunFam" id="1.10.418.10:FF:000018">
    <property type="entry name" value="Neuron navigator 2"/>
    <property type="match status" value="1"/>
</dbReference>
<keyword evidence="3 7" id="KW-0175">Coiled coil</keyword>
<feature type="compositionally biased region" description="Basic and acidic residues" evidence="8">
    <location>
        <begin position="642"/>
        <end position="652"/>
    </location>
</feature>
<feature type="region of interest" description="Disordered" evidence="8">
    <location>
        <begin position="949"/>
        <end position="1185"/>
    </location>
</feature>
<feature type="compositionally biased region" description="Low complexity" evidence="8">
    <location>
        <begin position="2494"/>
        <end position="2508"/>
    </location>
</feature>
<feature type="region of interest" description="Disordered" evidence="8">
    <location>
        <begin position="1983"/>
        <end position="2023"/>
    </location>
</feature>
<feature type="region of interest" description="Disordered" evidence="8">
    <location>
        <begin position="1207"/>
        <end position="1278"/>
    </location>
</feature>
<dbReference type="Gene3D" id="3.40.50.300">
    <property type="entry name" value="P-loop containing nucleotide triphosphate hydrolases"/>
    <property type="match status" value="1"/>
</dbReference>
<feature type="compositionally biased region" description="Polar residues" evidence="8">
    <location>
        <begin position="46"/>
        <end position="72"/>
    </location>
</feature>
<feature type="region of interest" description="Disordered" evidence="8">
    <location>
        <begin position="514"/>
        <end position="681"/>
    </location>
</feature>
<dbReference type="PANTHER" id="PTHR12784">
    <property type="entry name" value="STEERIN"/>
    <property type="match status" value="1"/>
</dbReference>
<evidence type="ECO:0000256" key="7">
    <source>
        <dbReference type="SAM" id="Coils"/>
    </source>
</evidence>
<dbReference type="InterPro" id="IPR057568">
    <property type="entry name" value="CortBP2_NAV1-like_AAA_lid"/>
</dbReference>
<dbReference type="GO" id="GO:0005524">
    <property type="term" value="F:ATP binding"/>
    <property type="evidence" value="ECO:0007669"/>
    <property type="project" value="InterPro"/>
</dbReference>
<dbReference type="InterPro" id="IPR027417">
    <property type="entry name" value="P-loop_NTPase"/>
</dbReference>
<dbReference type="OrthoDB" id="2161974at2759"/>
<dbReference type="CTD" id="100333160"/>
<feature type="region of interest" description="Disordered" evidence="8">
    <location>
        <begin position="178"/>
        <end position="287"/>
    </location>
</feature>
<feature type="compositionally biased region" description="Polar residues" evidence="8">
    <location>
        <begin position="1168"/>
        <end position="1185"/>
    </location>
</feature>
<feature type="compositionally biased region" description="Polar residues" evidence="8">
    <location>
        <begin position="1068"/>
        <end position="1092"/>
    </location>
</feature>
<dbReference type="SUPFAM" id="SSF47576">
    <property type="entry name" value="Calponin-homology domain, CH-domain"/>
    <property type="match status" value="1"/>
</dbReference>
<accession>A0A6P7I9J1</accession>
<dbReference type="Gene3D" id="1.10.418.10">
    <property type="entry name" value="Calponin-like domain"/>
    <property type="match status" value="1"/>
</dbReference>
<feature type="compositionally biased region" description="Polar residues" evidence="8">
    <location>
        <begin position="1988"/>
        <end position="2013"/>
    </location>
</feature>
<dbReference type="FunFam" id="3.40.50.300:FF:000316">
    <property type="entry name" value="Putative neuron navigator 3"/>
    <property type="match status" value="1"/>
</dbReference>
<dbReference type="InterPro" id="IPR039041">
    <property type="entry name" value="Nav/unc-53"/>
</dbReference>
<sequence>MPAILVATKMKSGLPKPKPVHSALPIPQNPTRPSALALPSAPLKTHNPTLGQQAGSRPSRGNTPESEDGGNTQIYTDWANHYLAKSGHKRLIKDLQTDVTDGVLLAEIIQVVANEKIDDINGCPRSRSQMIENIDACLSFLAAKGVNIQGLSAEEIRNGNLKAILGLFFSLSRYKQQQQQAQRQNSQPSLPPVAQSHPPLSQQSSAPAQLSHSPHGTPAQKAAQADMQSRDGSQSKLLKFSLGQKKTSRLPGPTARVSTAGSDIPPRGSVSAGGNRRSQGFSDKTKANLHLNKDSSEGMTSHPSVMTEHASLSAVTVNSSTSTPASTSTLVPPSSSSSSSTAIPQPNSNSKPWRNKSTSSKQTPSHPSSSTASPPSAMQSVKQEKDASCKASPATEAPPKVVSQKSMLEKLKLFNSKGGSKSSNTSSSSNGVSAQTDNGVPPRQLSVGQVERAETGSNTDPFEEDDGNIRPGLNGTSNGTTYGAAPSAGTTVSTTASSPKIALRGIAQRTFSRALTAKKASVKGPEKDKEKDRGKEKEKGKDAGKRISVSDRTEIRGEEPKEEVASAAVDADSSNKRTSKIASFIPKGGKVAKKESSTPAHSGIPKPGGKAPAPGGKASSVKEAGERPRSMRLGGGLAMHRGPLDRDRDSRHSSSTSSLASTEGKSSSAPVAGGGTTQSTASNTVSVQLPQTQQHHSHPNTATVAPFMYRSQTDGEGTVNTESGSGGRGGDVSFTKTSQTSTEDLSGEDPETRRLRTVKNIADLRQNLEETMSSLRGTQVTHSTLETTFDGSVTTDISSGSGGGSSNNTGSSRSILSITSSRPSLSSWRLGQSSPRLQAGDAPSMGNGYAGRVVGGQGGRYLYPGHLRRQLAGRGGALCSVDLGDRAGEDIELDGITMEVTGYMSDGDVLSKNAVRADDVTSGYMTDGGLGLYTRRLNRLPDSMAAVRETHRNTSSGQGDADSWDDSSSVSSGISDNIDTDDINTSSSISSYTNTPAAQRKGLNTKPVTDAEKHSASTAVHQAWSGDEVKRPDGGSDSGVKMEPGSKWGRRNPSDISDESDKGGSGRKTPSVSQTGSWRRGMTTQVGVTSPRTKSTSSTGSAGSVGLKTHSSGKTDDVKVSEKGRLSPRSNGLHRSPSDTGRSSGDEAKKQSIPTSRTPTTNTLTHTVSDPHSQMHTLASRTPTSTFGFKKQGMVTIVTASGATITSGSATLGKMPKSGARSLSGGLKASGQDGTSMLGHHDDGFLPMSARSTLQYRSLPRPSRSGAAARNGNRSSTSSIEAAVLSVTSHGKNSISISKPNSSALLPANQTDREKGVSEIDNLRSGVGMQSGGATTVPLTGRQQVSSPTLRRLFGGKPSKQAPVTTAENMKNSTVISNPHATMNHVATVLESPDGGLGGGDSETSSPLFGGRALGSGTGTLGSEQASSPGSVYSSTGPSNSLTWGTTFSSSSVQSRESTLGGHGGAGSMGFPSVSSMHTSSESIDMSLGSAGGGGVHGNHREDTLSALGRTGSVKTGMSESPLSSPSASPIFSRNTLPRKQDSGPHCGRNTLPKKGLRYGPSPQLRGHEEARDWLRSHSTSGLQDSVSNSPFSPGSSLTSPSGTRFNFGQLASSPTSAAQINLAGMRNNSLTNQDAPFDPCSDNRLRNSCMSLDEKTRTMSRSGSFRDGFEEVHGSSLSLVSSTSSIYSTNEEKSQSEIRKLRRELDASQEKVSALTTQLSANAHLVAAFEQSLGNMTIRLKSLTLTAEQKDSELNELRKTIELLKKQNAVAQAAINGVINTPELTHKAERTGGSNGSPHQHQHQHQQQQQQLQHNQQPDLRIRRQHSSDSVSSVASATSHSSVGSNMDADAKNKKKNKKNWLRSSFKQAFSKKKSPKSASSHSDIEEMTDSSLPSSPKLPHNGTSATSHMLRNTHSNTLLSECLDSEAETVMQLRNELREKEMKLTDIRLEALSSAHQLDQLREAMNRMQLEIEKLKAENDRLKVENQGSRTGSQASISSSPPPNTHGQTQGPGPGLSQHSLNLTTSESTSLDMLLDDTGGEGGMRKEGRHVKIVVSLDEDSKWGEEGRHFLIGCIGVSGKTKWDVLDGVVRRLFKEYITHVDPVSQLGLSSDSVQGYKIGEVHRPSSPSAAQTPELLPCGYLVGDNTINIQLKGASSENVDSLVFDTLIPKPMLQRYISLLKEHKRVILSGPSGTGKTYLANQLSRHLLLLEGRPMTPHAVVTFNVDHKSSKELRQYLSGLAEQCSSAPSAESPLVVILDNLHHVSSLGEIFNGLFNCSYQHCPYIIGTMSQATSSAPNLQLHHNFRWVLCANHMEPVKGFLGRYLRRKLIETEIGSRTRNMELVKIIDWIPRVWHHLNRFLETHSSSDVTIGPRLFLSCPMDVEGSRVWFTDLWNYSIIPYMLEAVREGLQLYGRRAAWEDPAAWVIDTYPWSATPPPGDWPPLLQLRPEDVGFDGYSAPREGVRKDPPQSDSDADPLMNMLMRLKEAATSSSPQSYDSDSNSNSHQDDILDSSLESTL</sequence>
<feature type="compositionally biased region" description="Polar residues" evidence="8">
    <location>
        <begin position="775"/>
        <end position="789"/>
    </location>
</feature>
<feature type="compositionally biased region" description="Polar residues" evidence="8">
    <location>
        <begin position="342"/>
        <end position="352"/>
    </location>
</feature>
<evidence type="ECO:0000256" key="5">
    <source>
        <dbReference type="ARBA" id="ARBA00023242"/>
    </source>
</evidence>
<comment type="similarity">
    <text evidence="2">Belongs to the Nav/unc-53 family.</text>
</comment>
<feature type="compositionally biased region" description="Polar residues" evidence="8">
    <location>
        <begin position="1332"/>
        <end position="1346"/>
    </location>
</feature>
<dbReference type="GO" id="GO:0016887">
    <property type="term" value="F:ATP hydrolysis activity"/>
    <property type="evidence" value="ECO:0007669"/>
    <property type="project" value="InterPro"/>
</dbReference>
<reference evidence="11" key="1">
    <citation type="submission" date="2025-08" db="UniProtKB">
        <authorList>
            <consortium name="RefSeq"/>
        </authorList>
    </citation>
    <scope>IDENTIFICATION</scope>
</reference>
<feature type="compositionally biased region" description="Polar residues" evidence="8">
    <location>
        <begin position="713"/>
        <end position="723"/>
    </location>
</feature>
<feature type="region of interest" description="Disordered" evidence="8">
    <location>
        <begin position="10"/>
        <end position="72"/>
    </location>
</feature>
<dbReference type="RefSeq" id="XP_028256994.1">
    <property type="nucleotide sequence ID" value="XM_028401193.1"/>
</dbReference>
<keyword evidence="5" id="KW-0539">Nucleus</keyword>
<dbReference type="InterPro" id="IPR057126">
    <property type="entry name" value="NAV1-like_ubiquitin-like"/>
</dbReference>
<feature type="compositionally biased region" description="Low complexity" evidence="8">
    <location>
        <begin position="1155"/>
        <end position="1167"/>
    </location>
</feature>
<feature type="compositionally biased region" description="Basic and acidic residues" evidence="8">
    <location>
        <begin position="1113"/>
        <end position="1125"/>
    </location>
</feature>
<proteinExistence type="inferred from homology"/>
<feature type="compositionally biased region" description="Low complexity" evidence="8">
    <location>
        <begin position="1586"/>
        <end position="1602"/>
    </location>
</feature>
<dbReference type="GO" id="GO:0022008">
    <property type="term" value="P:neurogenesis"/>
    <property type="evidence" value="ECO:0007669"/>
    <property type="project" value="InterPro"/>
</dbReference>
<dbReference type="InterPro" id="IPR003593">
    <property type="entry name" value="AAA+_ATPase"/>
</dbReference>
<dbReference type="Pfam" id="PF23092">
    <property type="entry name" value="Ubiquitin_6"/>
    <property type="match status" value="1"/>
</dbReference>
<feature type="compositionally biased region" description="Low complexity" evidence="8">
    <location>
        <begin position="790"/>
        <end position="799"/>
    </location>
</feature>
<feature type="region of interest" description="Disordered" evidence="8">
    <location>
        <begin position="1390"/>
        <end position="1610"/>
    </location>
</feature>
<dbReference type="PROSITE" id="PS50021">
    <property type="entry name" value="CH"/>
    <property type="match status" value="1"/>
</dbReference>
<feature type="coiled-coil region" evidence="7">
    <location>
        <begin position="1692"/>
        <end position="1775"/>
    </location>
</feature>
<protein>
    <recommendedName>
        <fullName evidence="6">Neuron navigator 3</fullName>
    </recommendedName>
</protein>
<feature type="region of interest" description="Disordered" evidence="8">
    <location>
        <begin position="2459"/>
        <end position="2522"/>
    </location>
</feature>
<feature type="region of interest" description="Disordered" evidence="8">
    <location>
        <begin position="1788"/>
        <end position="1910"/>
    </location>
</feature>
<feature type="compositionally biased region" description="Low complexity" evidence="8">
    <location>
        <begin position="312"/>
        <end position="341"/>
    </location>
</feature>
<keyword evidence="10" id="KW-1185">Reference proteome</keyword>
<feature type="compositionally biased region" description="Low complexity" evidence="8">
    <location>
        <begin position="194"/>
        <end position="215"/>
    </location>
</feature>
<evidence type="ECO:0000256" key="1">
    <source>
        <dbReference type="ARBA" id="ARBA00004649"/>
    </source>
</evidence>
<dbReference type="SMART" id="SM00382">
    <property type="entry name" value="AAA"/>
    <property type="match status" value="1"/>
</dbReference>
<evidence type="ECO:0000256" key="3">
    <source>
        <dbReference type="ARBA" id="ARBA00023054"/>
    </source>
</evidence>
<dbReference type="InterPro" id="IPR036872">
    <property type="entry name" value="CH_dom_sf"/>
</dbReference>
<feature type="compositionally biased region" description="Low complexity" evidence="8">
    <location>
        <begin position="415"/>
        <end position="433"/>
    </location>
</feature>
<feature type="compositionally biased region" description="Polar residues" evidence="8">
    <location>
        <begin position="1473"/>
        <end position="1484"/>
    </location>
</feature>
<feature type="compositionally biased region" description="Low complexity" evidence="8">
    <location>
        <begin position="955"/>
        <end position="995"/>
    </location>
</feature>
<dbReference type="InterPro" id="IPR003959">
    <property type="entry name" value="ATPase_AAA_core"/>
</dbReference>
<dbReference type="InterPro" id="IPR001715">
    <property type="entry name" value="CH_dom"/>
</dbReference>
<feature type="compositionally biased region" description="Low complexity" evidence="8">
    <location>
        <begin position="605"/>
        <end position="618"/>
    </location>
</feature>
<evidence type="ECO:0000259" key="9">
    <source>
        <dbReference type="PROSITE" id="PS50021"/>
    </source>
</evidence>
<feature type="compositionally biased region" description="Low complexity" evidence="8">
    <location>
        <begin position="806"/>
        <end position="827"/>
    </location>
</feature>
<feature type="compositionally biased region" description="Low complexity" evidence="8">
    <location>
        <begin position="1519"/>
        <end position="1533"/>
    </location>
</feature>
<feature type="compositionally biased region" description="Basic and acidic residues" evidence="8">
    <location>
        <begin position="524"/>
        <end position="564"/>
    </location>
</feature>
<dbReference type="Pfam" id="PF00307">
    <property type="entry name" value="CH"/>
    <property type="match status" value="1"/>
</dbReference>
<feature type="compositionally biased region" description="Low complexity" evidence="8">
    <location>
        <begin position="653"/>
        <end position="668"/>
    </location>
</feature>
<feature type="region of interest" description="Disordered" evidence="8">
    <location>
        <begin position="1325"/>
        <end position="1346"/>
    </location>
</feature>
<dbReference type="PANTHER" id="PTHR12784:SF6">
    <property type="entry name" value="NEURON NAVIGATOR 2"/>
    <property type="match status" value="1"/>
</dbReference>
<dbReference type="Pfam" id="PF00004">
    <property type="entry name" value="AAA"/>
    <property type="match status" value="1"/>
</dbReference>
<evidence type="ECO:0000256" key="4">
    <source>
        <dbReference type="ARBA" id="ARBA00023136"/>
    </source>
</evidence>
<feature type="region of interest" description="Disordered" evidence="8">
    <location>
        <begin position="775"/>
        <end position="844"/>
    </location>
</feature>
<dbReference type="SUPFAM" id="SSF52540">
    <property type="entry name" value="P-loop containing nucleoside triphosphate hydrolases"/>
    <property type="match status" value="2"/>
</dbReference>
<evidence type="ECO:0000256" key="8">
    <source>
        <dbReference type="SAM" id="MobiDB-lite"/>
    </source>
</evidence>
<feature type="region of interest" description="Disordered" evidence="8">
    <location>
        <begin position="312"/>
        <end position="498"/>
    </location>
</feature>
<evidence type="ECO:0000313" key="10">
    <source>
        <dbReference type="Proteomes" id="UP000515145"/>
    </source>
</evidence>
<feature type="compositionally biased region" description="Basic and acidic residues" evidence="8">
    <location>
        <begin position="1566"/>
        <end position="1576"/>
    </location>
</feature>